<dbReference type="Proteomes" id="UP000198415">
    <property type="component" value="Unassembled WGS sequence"/>
</dbReference>
<keyword evidence="2" id="KW-1185">Reference proteome</keyword>
<gene>
    <name evidence="1" type="ORF">SAMN06264365_11878</name>
</gene>
<evidence type="ECO:0000313" key="1">
    <source>
        <dbReference type="EMBL" id="SNS56196.1"/>
    </source>
</evidence>
<name>A0A239FH04_9ACTN</name>
<sequence length="53" mass="5840">MAGDGCGNYYVFINSGQLLGKVAFVDTMSNPNTIEKIVGNNLWIFLRSLLMRG</sequence>
<proteinExistence type="predicted"/>
<dbReference type="AlphaFoldDB" id="A0A239FH04"/>
<reference evidence="1 2" key="1">
    <citation type="submission" date="2017-06" db="EMBL/GenBank/DDBJ databases">
        <authorList>
            <person name="Kim H.J."/>
            <person name="Triplett B.A."/>
        </authorList>
    </citation>
    <scope>NUCLEOTIDE SEQUENCE [LARGE SCALE GENOMIC DNA]</scope>
    <source>
        <strain evidence="1 2">DSM 43151</strain>
    </source>
</reference>
<evidence type="ECO:0008006" key="3">
    <source>
        <dbReference type="Google" id="ProtNLM"/>
    </source>
</evidence>
<protein>
    <recommendedName>
        <fullName evidence="3">SMI1 / KNR4 family (SUKH-1)</fullName>
    </recommendedName>
</protein>
<accession>A0A239FH04</accession>
<dbReference type="EMBL" id="FZNR01000018">
    <property type="protein sequence ID" value="SNS56196.1"/>
    <property type="molecule type" value="Genomic_DNA"/>
</dbReference>
<organism evidence="1 2">
    <name type="scientific">Actinoplanes regularis</name>
    <dbReference type="NCBI Taxonomy" id="52697"/>
    <lineage>
        <taxon>Bacteria</taxon>
        <taxon>Bacillati</taxon>
        <taxon>Actinomycetota</taxon>
        <taxon>Actinomycetes</taxon>
        <taxon>Micromonosporales</taxon>
        <taxon>Micromonosporaceae</taxon>
        <taxon>Actinoplanes</taxon>
    </lineage>
</organism>
<evidence type="ECO:0000313" key="2">
    <source>
        <dbReference type="Proteomes" id="UP000198415"/>
    </source>
</evidence>